<reference evidence="1" key="1">
    <citation type="submission" date="2019-09" db="EMBL/GenBank/DDBJ databases">
        <authorList>
            <person name="Teo W.F.A."/>
            <person name="Duangmal K."/>
        </authorList>
    </citation>
    <scope>NUCLEOTIDE SEQUENCE [LARGE SCALE GENOMIC DNA]</scope>
    <source>
        <strain evidence="1">K81G1</strain>
    </source>
</reference>
<accession>A0A5N0VKY8</accession>
<dbReference type="OrthoDB" id="3211725at2"/>
<protein>
    <submittedName>
        <fullName evidence="1">Uncharacterized protein</fullName>
    </submittedName>
</protein>
<dbReference type="RefSeq" id="WP_144761039.1">
    <property type="nucleotide sequence ID" value="NZ_VMNW02000002.1"/>
</dbReference>
<dbReference type="AlphaFoldDB" id="A0A5N0VKY8"/>
<name>A0A5N0VKY8_9PSEU</name>
<evidence type="ECO:0000313" key="2">
    <source>
        <dbReference type="Proteomes" id="UP000319769"/>
    </source>
</evidence>
<sequence>MSQTRRALHGVAELVLAGPQYRAAGTLRLRVTPGGFGTTRDPRLMVVVDQLVAGERRVPLDGTTCAHLHPDAGAPAGLYDDGSGLTPDEKLSVDPAEARAIMAAFSDGDTALRLFSPDTEPVLWPEHFDLASTVGEVNYGVSPGDGYLPEPYAYVGPHQPRQGEFWNAPFGAAAPLSELDGVEAILRFFRRGRDES</sequence>
<organism evidence="1 2">
    <name type="scientific">Amycolatopsis acidicola</name>
    <dbReference type="NCBI Taxonomy" id="2596893"/>
    <lineage>
        <taxon>Bacteria</taxon>
        <taxon>Bacillati</taxon>
        <taxon>Actinomycetota</taxon>
        <taxon>Actinomycetes</taxon>
        <taxon>Pseudonocardiales</taxon>
        <taxon>Pseudonocardiaceae</taxon>
        <taxon>Amycolatopsis</taxon>
    </lineage>
</organism>
<evidence type="ECO:0000313" key="1">
    <source>
        <dbReference type="EMBL" id="KAA9166378.1"/>
    </source>
</evidence>
<gene>
    <name evidence="1" type="ORF">FPZ12_002105</name>
</gene>
<comment type="caution">
    <text evidence="1">The sequence shown here is derived from an EMBL/GenBank/DDBJ whole genome shotgun (WGS) entry which is preliminary data.</text>
</comment>
<dbReference type="EMBL" id="VMNW02000002">
    <property type="protein sequence ID" value="KAA9166378.1"/>
    <property type="molecule type" value="Genomic_DNA"/>
</dbReference>
<dbReference type="Proteomes" id="UP000319769">
    <property type="component" value="Unassembled WGS sequence"/>
</dbReference>
<proteinExistence type="predicted"/>
<keyword evidence="2" id="KW-1185">Reference proteome</keyword>